<name>A0A146K237_9EUKA</name>
<dbReference type="EMBL" id="GDID01005829">
    <property type="protein sequence ID" value="JAP90777.1"/>
    <property type="molecule type" value="Transcribed_RNA"/>
</dbReference>
<dbReference type="Pfam" id="PF00069">
    <property type="entry name" value="Pkinase"/>
    <property type="match status" value="1"/>
</dbReference>
<dbReference type="PROSITE" id="PS50011">
    <property type="entry name" value="PROTEIN_KINASE_DOM"/>
    <property type="match status" value="1"/>
</dbReference>
<proteinExistence type="predicted"/>
<dbReference type="InterPro" id="IPR011009">
    <property type="entry name" value="Kinase-like_dom_sf"/>
</dbReference>
<keyword evidence="1" id="KW-0812">Transmembrane</keyword>
<evidence type="ECO:0000313" key="3">
    <source>
        <dbReference type="EMBL" id="JAP90777.1"/>
    </source>
</evidence>
<keyword evidence="3" id="KW-0808">Transferase</keyword>
<evidence type="ECO:0000259" key="2">
    <source>
        <dbReference type="PROSITE" id="PS50011"/>
    </source>
</evidence>
<organism evidence="3">
    <name type="scientific">Trepomonas sp. PC1</name>
    <dbReference type="NCBI Taxonomy" id="1076344"/>
    <lineage>
        <taxon>Eukaryota</taxon>
        <taxon>Metamonada</taxon>
        <taxon>Diplomonadida</taxon>
        <taxon>Hexamitidae</taxon>
        <taxon>Hexamitinae</taxon>
        <taxon>Trepomonas</taxon>
    </lineage>
</organism>
<dbReference type="InterPro" id="IPR000719">
    <property type="entry name" value="Prot_kinase_dom"/>
</dbReference>
<keyword evidence="3" id="KW-0418">Kinase</keyword>
<gene>
    <name evidence="3" type="ORF">TPC1_17826</name>
</gene>
<dbReference type="GO" id="GO:0004672">
    <property type="term" value="F:protein kinase activity"/>
    <property type="evidence" value="ECO:0007669"/>
    <property type="project" value="InterPro"/>
</dbReference>
<feature type="transmembrane region" description="Helical" evidence="1">
    <location>
        <begin position="130"/>
        <end position="149"/>
    </location>
</feature>
<protein>
    <submittedName>
        <fullName evidence="3">Kinase</fullName>
    </submittedName>
</protein>
<feature type="non-terminal residue" evidence="3">
    <location>
        <position position="1"/>
    </location>
</feature>
<dbReference type="Gene3D" id="1.10.510.10">
    <property type="entry name" value="Transferase(Phosphotransferase) domain 1"/>
    <property type="match status" value="1"/>
</dbReference>
<feature type="domain" description="Protein kinase" evidence="2">
    <location>
        <begin position="1"/>
        <end position="95"/>
    </location>
</feature>
<dbReference type="AlphaFoldDB" id="A0A146K237"/>
<accession>A0A146K237</accession>
<dbReference type="GO" id="GO:0005524">
    <property type="term" value="F:ATP binding"/>
    <property type="evidence" value="ECO:0007669"/>
    <property type="project" value="InterPro"/>
</dbReference>
<reference evidence="3" key="1">
    <citation type="submission" date="2015-07" db="EMBL/GenBank/DDBJ databases">
        <title>Adaptation to a free-living lifestyle via gene acquisitions in the diplomonad Trepomonas sp. PC1.</title>
        <authorList>
            <person name="Xu F."/>
            <person name="Jerlstrom-Hultqvist J."/>
            <person name="Kolisko M."/>
            <person name="Simpson A.G.B."/>
            <person name="Roger A.J."/>
            <person name="Svard S.G."/>
            <person name="Andersson J.O."/>
        </authorList>
    </citation>
    <scope>NUCLEOTIDE SEQUENCE</scope>
    <source>
        <strain evidence="3">PC1</strain>
    </source>
</reference>
<keyword evidence="1" id="KW-0472">Membrane</keyword>
<sequence length="151" mass="17751">INAGTELMIAPEVFQTQKHTKESDIYSLGLTMMILVCSQEEIEDWQLYQNKLKEEFMQLPNYTCQVKQLIAHMMCSADLRLTCEEIIAQCDQCKISECTNLEVVDKVTQIEKIDEKIRKVKRNYERKHDLCYLEVICTGMLFVLVFLVFRK</sequence>
<dbReference type="SUPFAM" id="SSF56112">
    <property type="entry name" value="Protein kinase-like (PK-like)"/>
    <property type="match status" value="1"/>
</dbReference>
<evidence type="ECO:0000256" key="1">
    <source>
        <dbReference type="SAM" id="Phobius"/>
    </source>
</evidence>
<keyword evidence="1" id="KW-1133">Transmembrane helix</keyword>